<dbReference type="RefSeq" id="WP_241447935.1">
    <property type="nucleotide sequence ID" value="NZ_JAKZHW010000002.1"/>
</dbReference>
<evidence type="ECO:0000313" key="1">
    <source>
        <dbReference type="EMBL" id="MCH8617062.1"/>
    </source>
</evidence>
<accession>A0ABS9VQ34</accession>
<evidence type="ECO:0000313" key="2">
    <source>
        <dbReference type="Proteomes" id="UP001203058"/>
    </source>
</evidence>
<sequence length="142" mass="15501">MRVARPLVVAKYLHMSAFDPRNRAEEGPVGVHHVHSFANPHEQFAGGALAVKTALCDAEAPGRLNPFELRAWARERRPTVEIALVGNIETAANKAAELCDEGPQLARPYDPQSVVAYIRRALGGRGRQTSSGPLTDLRRSPE</sequence>
<organism evidence="1 2">
    <name type="scientific">Sphingomonas telluris</name>
    <dbReference type="NCBI Taxonomy" id="2907998"/>
    <lineage>
        <taxon>Bacteria</taxon>
        <taxon>Pseudomonadati</taxon>
        <taxon>Pseudomonadota</taxon>
        <taxon>Alphaproteobacteria</taxon>
        <taxon>Sphingomonadales</taxon>
        <taxon>Sphingomonadaceae</taxon>
        <taxon>Sphingomonas</taxon>
    </lineage>
</organism>
<comment type="caution">
    <text evidence="1">The sequence shown here is derived from an EMBL/GenBank/DDBJ whole genome shotgun (WGS) entry which is preliminary data.</text>
</comment>
<protein>
    <submittedName>
        <fullName evidence="1">Uncharacterized protein</fullName>
    </submittedName>
</protein>
<name>A0ABS9VQ34_9SPHN</name>
<keyword evidence="2" id="KW-1185">Reference proteome</keyword>
<proteinExistence type="predicted"/>
<reference evidence="1 2" key="1">
    <citation type="submission" date="2022-03" db="EMBL/GenBank/DDBJ databases">
        <authorList>
            <person name="Jo J.-H."/>
            <person name="Im W.-T."/>
        </authorList>
    </citation>
    <scope>NUCLEOTIDE SEQUENCE [LARGE SCALE GENOMIC DNA]</scope>
    <source>
        <strain evidence="1 2">SM33</strain>
    </source>
</reference>
<gene>
    <name evidence="1" type="ORF">LZ016_13255</name>
</gene>
<dbReference type="Proteomes" id="UP001203058">
    <property type="component" value="Unassembled WGS sequence"/>
</dbReference>
<dbReference type="EMBL" id="JAKZHW010000002">
    <property type="protein sequence ID" value="MCH8617062.1"/>
    <property type="molecule type" value="Genomic_DNA"/>
</dbReference>